<organism evidence="3 4">
    <name type="scientific">Alcanivorax hongdengensis A-11-3</name>
    <dbReference type="NCBI Taxonomy" id="1177179"/>
    <lineage>
        <taxon>Bacteria</taxon>
        <taxon>Pseudomonadati</taxon>
        <taxon>Pseudomonadota</taxon>
        <taxon>Gammaproteobacteria</taxon>
        <taxon>Oceanospirillales</taxon>
        <taxon>Alcanivoracaceae</taxon>
        <taxon>Alcanivorax</taxon>
    </lineage>
</organism>
<evidence type="ECO:0000256" key="2">
    <source>
        <dbReference type="SAM" id="Phobius"/>
    </source>
</evidence>
<keyword evidence="2" id="KW-1133">Transmembrane helix</keyword>
<feature type="transmembrane region" description="Helical" evidence="2">
    <location>
        <begin position="52"/>
        <end position="74"/>
    </location>
</feature>
<dbReference type="EMBL" id="AMRJ01000007">
    <property type="protein sequence ID" value="EKF74826.1"/>
    <property type="molecule type" value="Genomic_DNA"/>
</dbReference>
<reference evidence="3 4" key="1">
    <citation type="journal article" date="2012" name="J. Bacteriol.">
        <title>Genome Sequence of the Alkane-Degrading Bacterium Alcanivorax hongdengensis Type Strain A-11-3.</title>
        <authorList>
            <person name="Lai Q."/>
            <person name="Shao Z."/>
        </authorList>
    </citation>
    <scope>NUCLEOTIDE SEQUENCE [LARGE SCALE GENOMIC DNA]</scope>
    <source>
        <strain evidence="3 4">A-11-3</strain>
    </source>
</reference>
<protein>
    <submittedName>
        <fullName evidence="3">Uncharacterized protein</fullName>
    </submittedName>
</protein>
<feature type="region of interest" description="Disordered" evidence="1">
    <location>
        <begin position="438"/>
        <end position="486"/>
    </location>
</feature>
<keyword evidence="2" id="KW-0472">Membrane</keyword>
<proteinExistence type="predicted"/>
<dbReference type="AlphaFoldDB" id="L0WCZ8"/>
<keyword evidence="2" id="KW-0812">Transmembrane</keyword>
<feature type="region of interest" description="Disordered" evidence="1">
    <location>
        <begin position="328"/>
        <end position="348"/>
    </location>
</feature>
<keyword evidence="4" id="KW-1185">Reference proteome</keyword>
<dbReference type="STRING" id="1177179.A11A3_06325"/>
<comment type="caution">
    <text evidence="3">The sequence shown here is derived from an EMBL/GenBank/DDBJ whole genome shotgun (WGS) entry which is preliminary data.</text>
</comment>
<gene>
    <name evidence="3" type="ORF">A11A3_06325</name>
</gene>
<sequence length="543" mass="58449">MAEWLIIIGVTALIVTTLGLMHAAGSRGHSALFFLIPLASLGQVQRNWEDYRWWALARVAALLTTAVGIGLLLLSGQAFLGSAAAPMASQSGQVMRGEQRAQSTAFVSSEEAAMLAIKGEGKPLAGRLHGKAFHYDRVALINGVLTLSQGRGFLSDLEVRIVLDWDPDDITERRTLLINPSDQDAPVVHLSWKPEGKDFPETRIFKEGYKMELALAPLDKEQLTGSLELIMPDSYKSYLVGDFTAYTNNLRYRNGQVDLHYDHPDTLAHVSREYLNTQFPEGALDSIQIDNVQMHRSEGTGEVVAKVMLTNGAVQERSLQLEKSSVGWSVTPGSMESREISPAREGESQLVDPATLPEQEQTPRVPAPVTRTFPELVAYNGQQVTIETRDGDSLPGIIRGVGADSLKLEMAVGSGSVERNVDAGQVVSVLLANGQQVNVKGDDDSAGTALETEDDGSVDSPPATQSKPAEPPVAPSVTNSKLPALGQLQGKEVTVTAGDGSQRRGILTGVESDHVTLSVPMGAGSMEYFYDLDSISNIEAVKH</sequence>
<evidence type="ECO:0000313" key="3">
    <source>
        <dbReference type="EMBL" id="EKF74826.1"/>
    </source>
</evidence>
<feature type="compositionally biased region" description="Basic and acidic residues" evidence="1">
    <location>
        <begin position="336"/>
        <end position="347"/>
    </location>
</feature>
<dbReference type="RefSeq" id="WP_008928448.1">
    <property type="nucleotide sequence ID" value="NZ_AMRJ01000007.1"/>
</dbReference>
<dbReference type="Proteomes" id="UP000010164">
    <property type="component" value="Unassembled WGS sequence"/>
</dbReference>
<name>L0WCZ8_9GAMM</name>
<dbReference type="PATRIC" id="fig|1177179.3.peg.1273"/>
<evidence type="ECO:0000256" key="1">
    <source>
        <dbReference type="SAM" id="MobiDB-lite"/>
    </source>
</evidence>
<dbReference type="OrthoDB" id="6074146at2"/>
<accession>L0WCZ8</accession>
<dbReference type="eggNOG" id="ENOG50342HR">
    <property type="taxonomic scope" value="Bacteria"/>
</dbReference>
<evidence type="ECO:0000313" key="4">
    <source>
        <dbReference type="Proteomes" id="UP000010164"/>
    </source>
</evidence>